<sequence length="403" mass="45584">MVINPFLSLLLILIISTVYKSVAVSINKDFMIRSATPIDNKSWENWNGTIDISPNTIFEPSTLKDLIVIVKLAKKNHKDVLPKGMPSVHCTSLAELDQALRTHNPPLTLNSETVFDVFRVGGVIAVGAHGAKTSSGIISDQLCSMQIVTGSGEVCEFSEEINKSEFNATKVNLSLLGIIYSDGLVQKNIKTLLKSSDGIELLYWPFNGFNQSDSNPLDPNRDLVWVKNWVRTDKPVSLSQQQLEQVRETQRQGLIQQNQLIISLLQTPEATPNITATIWDNFISSEFGFKVDPDFSNVATELLFAIQANHKINQSFETAYRTPSWEEFGQLMVKRYFDKYKAKPHWPKEWEFIPNVDSYLSNILLDQIKKFEKVRAKHNPDKIFFDNKSLQDTFSKALGSKNQ</sequence>
<dbReference type="InterPro" id="IPR016169">
    <property type="entry name" value="FAD-bd_PCMH_sub2"/>
</dbReference>
<organism evidence="2 3">
    <name type="scientific">Gigaspora margarita</name>
    <dbReference type="NCBI Taxonomy" id="4874"/>
    <lineage>
        <taxon>Eukaryota</taxon>
        <taxon>Fungi</taxon>
        <taxon>Fungi incertae sedis</taxon>
        <taxon>Mucoromycota</taxon>
        <taxon>Glomeromycotina</taxon>
        <taxon>Glomeromycetes</taxon>
        <taxon>Diversisporales</taxon>
        <taxon>Gigasporaceae</taxon>
        <taxon>Gigaspora</taxon>
    </lineage>
</organism>
<dbReference type="GO" id="GO:0016899">
    <property type="term" value="F:oxidoreductase activity, acting on the CH-OH group of donors, oxygen as acceptor"/>
    <property type="evidence" value="ECO:0007669"/>
    <property type="project" value="InterPro"/>
</dbReference>
<proteinExistence type="predicted"/>
<dbReference type="Proteomes" id="UP000439903">
    <property type="component" value="Unassembled WGS sequence"/>
</dbReference>
<dbReference type="SUPFAM" id="SSF56176">
    <property type="entry name" value="FAD-binding/transporter-associated domain-like"/>
    <property type="match status" value="1"/>
</dbReference>
<reference evidence="2 3" key="1">
    <citation type="journal article" date="2019" name="Environ. Microbiol.">
        <title>At the nexus of three kingdoms: the genome of the mycorrhizal fungus Gigaspora margarita provides insights into plant, endobacterial and fungal interactions.</title>
        <authorList>
            <person name="Venice F."/>
            <person name="Ghignone S."/>
            <person name="Salvioli di Fossalunga A."/>
            <person name="Amselem J."/>
            <person name="Novero M."/>
            <person name="Xianan X."/>
            <person name="Sedzielewska Toro K."/>
            <person name="Morin E."/>
            <person name="Lipzen A."/>
            <person name="Grigoriev I.V."/>
            <person name="Henrissat B."/>
            <person name="Martin F.M."/>
            <person name="Bonfante P."/>
        </authorList>
    </citation>
    <scope>NUCLEOTIDE SEQUENCE [LARGE SCALE GENOMIC DNA]</scope>
    <source>
        <strain evidence="2 3">BEG34</strain>
    </source>
</reference>
<dbReference type="EMBL" id="WTPW01000079">
    <property type="protein sequence ID" value="KAF0551121.1"/>
    <property type="molecule type" value="Genomic_DNA"/>
</dbReference>
<dbReference type="InterPro" id="IPR016167">
    <property type="entry name" value="FAD-bd_PCMH_sub1"/>
</dbReference>
<feature type="chain" id="PRO_5034361508" evidence="1">
    <location>
        <begin position="24"/>
        <end position="403"/>
    </location>
</feature>
<keyword evidence="1" id="KW-0732">Signal</keyword>
<name>A0A8H4B0Q6_GIGMA</name>
<dbReference type="OrthoDB" id="610608at2759"/>
<evidence type="ECO:0000313" key="2">
    <source>
        <dbReference type="EMBL" id="KAF0551121.1"/>
    </source>
</evidence>
<feature type="signal peptide" evidence="1">
    <location>
        <begin position="1"/>
        <end position="23"/>
    </location>
</feature>
<dbReference type="InterPro" id="IPR036318">
    <property type="entry name" value="FAD-bd_PCMH-like_sf"/>
</dbReference>
<evidence type="ECO:0000313" key="3">
    <source>
        <dbReference type="Proteomes" id="UP000439903"/>
    </source>
</evidence>
<comment type="caution">
    <text evidence="2">The sequence shown here is derived from an EMBL/GenBank/DDBJ whole genome shotgun (WGS) entry which is preliminary data.</text>
</comment>
<dbReference type="AlphaFoldDB" id="A0A8H4B0Q6"/>
<dbReference type="InterPro" id="IPR010031">
    <property type="entry name" value="FAD_lactone_oxidase-like"/>
</dbReference>
<keyword evidence="3" id="KW-1185">Reference proteome</keyword>
<protein>
    <submittedName>
        <fullName evidence="2">FAD-binding domain-containing protein</fullName>
    </submittedName>
</protein>
<dbReference type="Gene3D" id="3.30.43.10">
    <property type="entry name" value="Uridine Diphospho-n-acetylenolpyruvylglucosamine Reductase, domain 2"/>
    <property type="match status" value="1"/>
</dbReference>
<accession>A0A8H4B0Q6</accession>
<dbReference type="PANTHER" id="PTHR43762">
    <property type="entry name" value="L-GULONOLACTONE OXIDASE"/>
    <property type="match status" value="1"/>
</dbReference>
<evidence type="ECO:0000256" key="1">
    <source>
        <dbReference type="SAM" id="SignalP"/>
    </source>
</evidence>
<gene>
    <name evidence="2" type="ORF">F8M41_023728</name>
</gene>
<dbReference type="GO" id="GO:0050660">
    <property type="term" value="F:flavin adenine dinucleotide binding"/>
    <property type="evidence" value="ECO:0007669"/>
    <property type="project" value="InterPro"/>
</dbReference>
<dbReference type="Gene3D" id="3.30.465.10">
    <property type="match status" value="1"/>
</dbReference>
<dbReference type="PANTHER" id="PTHR43762:SF1">
    <property type="entry name" value="D-ARABINONO-1,4-LACTONE OXIDASE"/>
    <property type="match status" value="1"/>
</dbReference>